<organism evidence="1 2">
    <name type="scientific">Marinilabilia salmonicolor</name>
    <dbReference type="NCBI Taxonomy" id="989"/>
    <lineage>
        <taxon>Bacteria</taxon>
        <taxon>Pseudomonadati</taxon>
        <taxon>Bacteroidota</taxon>
        <taxon>Bacteroidia</taxon>
        <taxon>Marinilabiliales</taxon>
        <taxon>Marinilabiliaceae</taxon>
        <taxon>Marinilabilia</taxon>
    </lineage>
</organism>
<keyword evidence="2" id="KW-1185">Reference proteome</keyword>
<gene>
    <name evidence="1" type="ORF">DFO77_12479</name>
</gene>
<accession>A0A368UMM5</accession>
<dbReference type="AlphaFoldDB" id="A0A368UMM5"/>
<dbReference type="EMBL" id="QPIZ01000024">
    <property type="protein sequence ID" value="RCW30067.1"/>
    <property type="molecule type" value="Genomic_DNA"/>
</dbReference>
<dbReference type="Proteomes" id="UP000252733">
    <property type="component" value="Unassembled WGS sequence"/>
</dbReference>
<proteinExistence type="predicted"/>
<comment type="caution">
    <text evidence="1">The sequence shown here is derived from an EMBL/GenBank/DDBJ whole genome shotgun (WGS) entry which is preliminary data.</text>
</comment>
<sequence>MSFRYEMFKYQEIQSTADKMDTGNNGLFSNPFY</sequence>
<name>A0A368UMM5_9BACT</name>
<reference evidence="1 2" key="1">
    <citation type="submission" date="2018-07" db="EMBL/GenBank/DDBJ databases">
        <title>Freshwater and sediment microbial communities from various areas in North America, analyzing microbe dynamics in response to fracking.</title>
        <authorList>
            <person name="Lamendella R."/>
        </authorList>
    </citation>
    <scope>NUCLEOTIDE SEQUENCE [LARGE SCALE GENOMIC DNA]</scope>
    <source>
        <strain evidence="1 2">160A</strain>
    </source>
</reference>
<evidence type="ECO:0000313" key="2">
    <source>
        <dbReference type="Proteomes" id="UP000252733"/>
    </source>
</evidence>
<protein>
    <submittedName>
        <fullName evidence="1">Uncharacterized protein</fullName>
    </submittedName>
</protein>
<evidence type="ECO:0000313" key="1">
    <source>
        <dbReference type="EMBL" id="RCW30067.1"/>
    </source>
</evidence>